<feature type="transmembrane region" description="Helical" evidence="7">
    <location>
        <begin position="141"/>
        <end position="171"/>
    </location>
</feature>
<dbReference type="NCBIfam" id="TIGR00786">
    <property type="entry name" value="dctM"/>
    <property type="match status" value="1"/>
</dbReference>
<dbReference type="InterPro" id="IPR010656">
    <property type="entry name" value="DctM"/>
</dbReference>
<dbReference type="Proteomes" id="UP000178606">
    <property type="component" value="Unassembled WGS sequence"/>
</dbReference>
<feature type="transmembrane region" description="Helical" evidence="7">
    <location>
        <begin position="388"/>
        <end position="409"/>
    </location>
</feature>
<keyword evidence="4 7" id="KW-0812">Transmembrane</keyword>
<dbReference type="Pfam" id="PF06808">
    <property type="entry name" value="DctM"/>
    <property type="match status" value="1"/>
</dbReference>
<evidence type="ECO:0000256" key="1">
    <source>
        <dbReference type="ARBA" id="ARBA00004429"/>
    </source>
</evidence>
<evidence type="ECO:0000256" key="2">
    <source>
        <dbReference type="ARBA" id="ARBA00022475"/>
    </source>
</evidence>
<evidence type="ECO:0000313" key="9">
    <source>
        <dbReference type="EMBL" id="OGG49297.1"/>
    </source>
</evidence>
<dbReference type="PANTHER" id="PTHR33362">
    <property type="entry name" value="SIALIC ACID TRAP TRANSPORTER PERMEASE PROTEIN SIAT-RELATED"/>
    <property type="match status" value="1"/>
</dbReference>
<evidence type="ECO:0000256" key="3">
    <source>
        <dbReference type="ARBA" id="ARBA00022519"/>
    </source>
</evidence>
<dbReference type="GO" id="GO:0005886">
    <property type="term" value="C:plasma membrane"/>
    <property type="evidence" value="ECO:0007669"/>
    <property type="project" value="UniProtKB-SubCell"/>
</dbReference>
<evidence type="ECO:0000256" key="4">
    <source>
        <dbReference type="ARBA" id="ARBA00022692"/>
    </source>
</evidence>
<evidence type="ECO:0000256" key="7">
    <source>
        <dbReference type="SAM" id="Phobius"/>
    </source>
</evidence>
<proteinExistence type="predicted"/>
<organism evidence="9 10">
    <name type="scientific">Handelsmanbacteria sp. (strain RIFCSPLOWO2_12_FULL_64_10)</name>
    <dbReference type="NCBI Taxonomy" id="1817868"/>
    <lineage>
        <taxon>Bacteria</taxon>
        <taxon>Candidatus Handelsmaniibacteriota</taxon>
    </lineage>
</organism>
<name>A0A1F6CJV3_HANXR</name>
<evidence type="ECO:0000259" key="8">
    <source>
        <dbReference type="Pfam" id="PF06808"/>
    </source>
</evidence>
<feature type="transmembrane region" description="Helical" evidence="7">
    <location>
        <begin position="205"/>
        <end position="223"/>
    </location>
</feature>
<accession>A0A1F6CJV3</accession>
<comment type="subcellular location">
    <subcellularLocation>
        <location evidence="1">Cell inner membrane</location>
        <topology evidence="1">Multi-pass membrane protein</topology>
    </subcellularLocation>
</comment>
<gene>
    <name evidence="9" type="ORF">A3F84_16260</name>
</gene>
<feature type="domain" description="TRAP C4-dicarboxylate transport system permease DctM subunit" evidence="8">
    <location>
        <begin position="1"/>
        <end position="405"/>
    </location>
</feature>
<feature type="transmembrane region" description="Helical" evidence="7">
    <location>
        <begin position="301"/>
        <end position="331"/>
    </location>
</feature>
<keyword evidence="5 7" id="KW-1133">Transmembrane helix</keyword>
<comment type="caution">
    <text evidence="9">The sequence shown here is derived from an EMBL/GenBank/DDBJ whole genome shotgun (WGS) entry which is preliminary data.</text>
</comment>
<feature type="transmembrane region" description="Helical" evidence="7">
    <location>
        <begin position="257"/>
        <end position="281"/>
    </location>
</feature>
<protein>
    <recommendedName>
        <fullName evidence="8">TRAP C4-dicarboxylate transport system permease DctM subunit domain-containing protein</fullName>
    </recommendedName>
</protein>
<dbReference type="EMBL" id="MFKF01000235">
    <property type="protein sequence ID" value="OGG49297.1"/>
    <property type="molecule type" value="Genomic_DNA"/>
</dbReference>
<dbReference type="PIRSF" id="PIRSF006066">
    <property type="entry name" value="HI0050"/>
    <property type="match status" value="1"/>
</dbReference>
<sequence>MGVPIAVVLGISSLTYLLLQTDLDLVLLPQNMFYGLDVFLLASIPFFILAGRLMNEGGITLRLVRFSRLIVGNVRGSLAQVNVVTSMFFGGITGSAVADASAVGSVLIPAMREDGYDASFAAAVTASSSTMGPIIPPSIPMLVYALVSGASVGALFLAGVVPGLLIGFTMMTLNMYLIRRRGVHDVERGTLSLTRQERWIAFRDGLLALIMPVIVVGPIVTGVTTPDEAAAISVLYALLVGIFVFREIQLSKLPQILLESAITSAVVLLIIATSQILAFVLTYEQIPDFLAGALVKLTGSWWVFLLLVIVLLLIAGMFLEPSGAIIILAPVLLPAAKAMQIDLVHFGTVLVFGLVIGLLTPPVGLCLFVVCSISGLRLEEVTRACVPFLIQLALLLLVVAFVPALSTWLPRLAGY</sequence>
<keyword evidence="3" id="KW-0997">Cell inner membrane</keyword>
<feature type="transmembrane region" description="Helical" evidence="7">
    <location>
        <begin position="343"/>
        <end position="376"/>
    </location>
</feature>
<evidence type="ECO:0000256" key="6">
    <source>
        <dbReference type="ARBA" id="ARBA00023136"/>
    </source>
</evidence>
<dbReference type="GO" id="GO:0022857">
    <property type="term" value="F:transmembrane transporter activity"/>
    <property type="evidence" value="ECO:0007669"/>
    <property type="project" value="TreeGrafter"/>
</dbReference>
<keyword evidence="2" id="KW-1003">Cell membrane</keyword>
<dbReference type="AlphaFoldDB" id="A0A1F6CJV3"/>
<feature type="transmembrane region" description="Helical" evidence="7">
    <location>
        <begin position="87"/>
        <end position="108"/>
    </location>
</feature>
<keyword evidence="6 7" id="KW-0472">Membrane</keyword>
<dbReference type="InterPro" id="IPR004681">
    <property type="entry name" value="TRAP_DctM"/>
</dbReference>
<dbReference type="PANTHER" id="PTHR33362:SF2">
    <property type="entry name" value="TRAP TRANSPORTER LARGE PERMEASE PROTEIN"/>
    <property type="match status" value="1"/>
</dbReference>
<reference evidence="9 10" key="1">
    <citation type="journal article" date="2016" name="Nat. Commun.">
        <title>Thousands of microbial genomes shed light on interconnected biogeochemical processes in an aquifer system.</title>
        <authorList>
            <person name="Anantharaman K."/>
            <person name="Brown C.T."/>
            <person name="Hug L.A."/>
            <person name="Sharon I."/>
            <person name="Castelle C.J."/>
            <person name="Probst A.J."/>
            <person name="Thomas B.C."/>
            <person name="Singh A."/>
            <person name="Wilkins M.J."/>
            <person name="Karaoz U."/>
            <person name="Brodie E.L."/>
            <person name="Williams K.H."/>
            <person name="Hubbard S.S."/>
            <person name="Banfield J.F."/>
        </authorList>
    </citation>
    <scope>NUCLEOTIDE SEQUENCE [LARGE SCALE GENOMIC DNA]</scope>
    <source>
        <strain evidence="10">RIFCSPLOWO2_12_FULL_64_10</strain>
    </source>
</reference>
<evidence type="ECO:0000256" key="5">
    <source>
        <dbReference type="ARBA" id="ARBA00022989"/>
    </source>
</evidence>
<feature type="transmembrane region" description="Helical" evidence="7">
    <location>
        <begin position="229"/>
        <end position="245"/>
    </location>
</feature>
<feature type="transmembrane region" description="Helical" evidence="7">
    <location>
        <begin position="32"/>
        <end position="51"/>
    </location>
</feature>
<evidence type="ECO:0000313" key="10">
    <source>
        <dbReference type="Proteomes" id="UP000178606"/>
    </source>
</evidence>